<accession>A0A1T4X6B0</accession>
<gene>
    <name evidence="1" type="ORF">SAMN02745166_01098</name>
</gene>
<dbReference type="Pfam" id="PF14350">
    <property type="entry name" value="Beta_protein"/>
    <property type="match status" value="1"/>
</dbReference>
<evidence type="ECO:0000313" key="1">
    <source>
        <dbReference type="EMBL" id="SKA85096.1"/>
    </source>
</evidence>
<protein>
    <submittedName>
        <fullName evidence="1">Beta protein</fullName>
    </submittedName>
</protein>
<keyword evidence="2" id="KW-1185">Reference proteome</keyword>
<dbReference type="OrthoDB" id="1492299at2"/>
<dbReference type="InterPro" id="IPR025683">
    <property type="entry name" value="Protein_beta"/>
</dbReference>
<name>A0A1T4X6B0_9BACT</name>
<organism evidence="1 2">
    <name type="scientific">Prosthecobacter debontii</name>
    <dbReference type="NCBI Taxonomy" id="48467"/>
    <lineage>
        <taxon>Bacteria</taxon>
        <taxon>Pseudomonadati</taxon>
        <taxon>Verrucomicrobiota</taxon>
        <taxon>Verrucomicrobiia</taxon>
        <taxon>Verrucomicrobiales</taxon>
        <taxon>Verrucomicrobiaceae</taxon>
        <taxon>Prosthecobacter</taxon>
    </lineage>
</organism>
<evidence type="ECO:0000313" key="2">
    <source>
        <dbReference type="Proteomes" id="UP000190774"/>
    </source>
</evidence>
<dbReference type="Proteomes" id="UP000190774">
    <property type="component" value="Unassembled WGS sequence"/>
</dbReference>
<dbReference type="AlphaFoldDB" id="A0A1T4X6B0"/>
<reference evidence="2" key="1">
    <citation type="submission" date="2017-02" db="EMBL/GenBank/DDBJ databases">
        <authorList>
            <person name="Varghese N."/>
            <person name="Submissions S."/>
        </authorList>
    </citation>
    <scope>NUCLEOTIDE SEQUENCE [LARGE SCALE GENOMIC DNA]</scope>
    <source>
        <strain evidence="2">ATCC 700200</strain>
    </source>
</reference>
<proteinExistence type="predicted"/>
<dbReference type="EMBL" id="FUYE01000003">
    <property type="protein sequence ID" value="SKA85096.1"/>
    <property type="molecule type" value="Genomic_DNA"/>
</dbReference>
<sequence>MRVKNRYVPILKSKAGELRALAVLSSKEWERMTPLIEIPPGTGDESKVVEGLAKSIPLNGTALLDFIPPSSPKRVTQIIAALEKDKRHIIPVFQMDDGKTAQPHMKSVQRDEFAVRIPLRYISANLDTVLAAFLVTNSLDAKNGHLILDLAHIREEMTGTLPLSIIALAQTISSLKDWKTLTIAGTAISEIIAVRPNQLTLLNRAEMDIWKAVEPALRPLVNRLDFGDYTITNPEIVNFDPTKMTVSPKILYATANGQWIVIKGRSVKTNGWDQTLTMCQQIVGHHDYLGPNYSYGSDHIHRRANGLVKSGASATWKTVGTNHHITLVADHFSTVP</sequence>